<dbReference type="Proteomes" id="UP000034108">
    <property type="component" value="Unassembled WGS sequence"/>
</dbReference>
<dbReference type="STRING" id="1619048.UU49_C0010G0012"/>
<dbReference type="PANTHER" id="PTHR34504">
    <property type="entry name" value="ANTITOXIN HICB"/>
    <property type="match status" value="1"/>
</dbReference>
<proteinExistence type="predicted"/>
<comment type="caution">
    <text evidence="1">The sequence shown here is derived from an EMBL/GenBank/DDBJ whole genome shotgun (WGS) entry which is preliminary data.</text>
</comment>
<dbReference type="Gene3D" id="3.30.160.250">
    <property type="match status" value="1"/>
</dbReference>
<reference evidence="1 2" key="1">
    <citation type="journal article" date="2015" name="Nature">
        <title>rRNA introns, odd ribosomes, and small enigmatic genomes across a large radiation of phyla.</title>
        <authorList>
            <person name="Brown C.T."/>
            <person name="Hug L.A."/>
            <person name="Thomas B.C."/>
            <person name="Sharon I."/>
            <person name="Castelle C.J."/>
            <person name="Singh A."/>
            <person name="Wilkins M.J."/>
            <person name="Williams K.H."/>
            <person name="Banfield J.F."/>
        </authorList>
    </citation>
    <scope>NUCLEOTIDE SEQUENCE [LARGE SCALE GENOMIC DNA]</scope>
</reference>
<evidence type="ECO:0000313" key="1">
    <source>
        <dbReference type="EMBL" id="KKR99148.1"/>
    </source>
</evidence>
<dbReference type="AlphaFoldDB" id="A0A0G0VE50"/>
<evidence type="ECO:0000313" key="2">
    <source>
        <dbReference type="Proteomes" id="UP000034108"/>
    </source>
</evidence>
<gene>
    <name evidence="1" type="ORF">UU49_C0010G0012</name>
</gene>
<dbReference type="EMBL" id="LCAV01000010">
    <property type="protein sequence ID" value="KKR99148.1"/>
    <property type="molecule type" value="Genomic_DNA"/>
</dbReference>
<dbReference type="SUPFAM" id="SSF143100">
    <property type="entry name" value="TTHA1013/TTHA0281-like"/>
    <property type="match status" value="1"/>
</dbReference>
<accession>A0A0G0VE50</accession>
<sequence length="74" mass="8595">MKNLYFTVYIEQDEDGIFIGSIPTIQSCYAQGKTQEEMFKNLDEVLRLCLRNNKPDNLENTKFIGIQNLEIAYA</sequence>
<evidence type="ECO:0008006" key="3">
    <source>
        <dbReference type="Google" id="ProtNLM"/>
    </source>
</evidence>
<dbReference type="InterPro" id="IPR051404">
    <property type="entry name" value="TA_system_antitoxin"/>
</dbReference>
<organism evidence="1 2">
    <name type="scientific">Candidatus Magasanikbacteria bacterium GW2011_GWC2_41_17</name>
    <dbReference type="NCBI Taxonomy" id="1619048"/>
    <lineage>
        <taxon>Bacteria</taxon>
        <taxon>Candidatus Magasanikiibacteriota</taxon>
    </lineage>
</organism>
<name>A0A0G0VE50_9BACT</name>
<dbReference type="InterPro" id="IPR035069">
    <property type="entry name" value="TTHA1013/TTHA0281-like"/>
</dbReference>
<dbReference type="PROSITE" id="PS51257">
    <property type="entry name" value="PROKAR_LIPOPROTEIN"/>
    <property type="match status" value="1"/>
</dbReference>
<dbReference type="PANTHER" id="PTHR34504:SF2">
    <property type="entry name" value="UPF0150 PROTEIN SSL0259"/>
    <property type="match status" value="1"/>
</dbReference>
<protein>
    <recommendedName>
        <fullName evidence="3">HicB-like antitoxin of toxin-antitoxin system domain-containing protein</fullName>
    </recommendedName>
</protein>